<dbReference type="GO" id="GO:0000395">
    <property type="term" value="P:mRNA 5'-splice site recognition"/>
    <property type="evidence" value="ECO:0007669"/>
    <property type="project" value="UniProtKB-UniRule"/>
</dbReference>
<keyword evidence="6 9" id="KW-0539">Nucleus</keyword>
<evidence type="ECO:0000256" key="1">
    <source>
        <dbReference type="ARBA" id="ARBA00004123"/>
    </source>
</evidence>
<dbReference type="GO" id="GO:0000387">
    <property type="term" value="P:spliceosomal snRNP assembly"/>
    <property type="evidence" value="ECO:0007669"/>
    <property type="project" value="UniProtKB-UniRule"/>
</dbReference>
<evidence type="ECO:0000259" key="10">
    <source>
        <dbReference type="PROSITE" id="PS50171"/>
    </source>
</evidence>
<keyword evidence="4 9" id="KW-0862">Zinc</keyword>
<keyword evidence="3 9" id="KW-0863">Zinc-finger</keyword>
<evidence type="ECO:0000256" key="9">
    <source>
        <dbReference type="HAMAP-Rule" id="MF_03153"/>
    </source>
</evidence>
<evidence type="ECO:0000256" key="4">
    <source>
        <dbReference type="ARBA" id="ARBA00022833"/>
    </source>
</evidence>
<protein>
    <recommendedName>
        <fullName evidence="9">U1 small nuclear ribonucleoprotein C</fullName>
        <shortName evidence="9">U1 snRNP C</shortName>
        <shortName evidence="9">U1-C</shortName>
        <shortName evidence="9">U1C</shortName>
    </recommendedName>
</protein>
<dbReference type="InterPro" id="IPR036236">
    <property type="entry name" value="Znf_C2H2_sf"/>
</dbReference>
<dbReference type="GO" id="GO:0005685">
    <property type="term" value="C:U1 snRNP"/>
    <property type="evidence" value="ECO:0007669"/>
    <property type="project" value="UniProtKB-UniRule"/>
</dbReference>
<dbReference type="SUPFAM" id="SSF57667">
    <property type="entry name" value="beta-beta-alpha zinc fingers"/>
    <property type="match status" value="1"/>
</dbReference>
<dbReference type="GO" id="GO:0003729">
    <property type="term" value="F:mRNA binding"/>
    <property type="evidence" value="ECO:0007669"/>
    <property type="project" value="UniProtKB-UniRule"/>
</dbReference>
<dbReference type="GO" id="GO:0000243">
    <property type="term" value="C:commitment complex"/>
    <property type="evidence" value="ECO:0007669"/>
    <property type="project" value="UniProtKB-UniRule"/>
</dbReference>
<proteinExistence type="inferred from homology"/>
<dbReference type="SMART" id="SM00451">
    <property type="entry name" value="ZnF_U1"/>
    <property type="match status" value="1"/>
</dbReference>
<dbReference type="PANTHER" id="PTHR31148">
    <property type="entry name" value="U1 SMALL NUCLEAR RIBONUCLEOPROTEIN C"/>
    <property type="match status" value="1"/>
</dbReference>
<dbReference type="GO" id="GO:0071004">
    <property type="term" value="C:U2-type prespliceosome"/>
    <property type="evidence" value="ECO:0007669"/>
    <property type="project" value="UniProtKB-UniRule"/>
</dbReference>
<dbReference type="PROSITE" id="PS50171">
    <property type="entry name" value="ZF_MATRIN"/>
    <property type="match status" value="1"/>
</dbReference>
<accession>A0ABD2KC53</accession>
<keyword evidence="12" id="KW-1185">Reference proteome</keyword>
<keyword evidence="7 9" id="KW-0687">Ribonucleoprotein</keyword>
<reference evidence="11 12" key="1">
    <citation type="submission" date="2024-10" db="EMBL/GenBank/DDBJ databases">
        <authorList>
            <person name="Kim D."/>
        </authorList>
    </citation>
    <scope>NUCLEOTIDE SEQUENCE [LARGE SCALE GENOMIC DNA]</scope>
    <source>
        <strain evidence="11">Taebaek</strain>
    </source>
</reference>
<comment type="subunit">
    <text evidence="8">Component of the U1 snRNP. The U1 snRNP is composed of the U1 snRNA and the 7 core Sm proteins SNRPB, SNRPD1, SNRPD2, SNRPD3, SNRPE, SNRPF and SNRPG that assemble in a heptameric protein ring on the Sm site of the small nuclear RNA to form the core snRNP, and at least 3 U1 snRNP-specific proteins SNRNP70/U1-70K, SNRPA/U1-A and SNRPC/U1-C. SNRPC/U1-C interacts with U1 snRNA and the 5' splice-site region of the pre-mRNA. Interacts (via N-terminus) with TIA1 (via C-terminus); thereby promoting spliceosomal U1 snRNP recruitment to 5' splice sites.</text>
</comment>
<dbReference type="Proteomes" id="UP001620645">
    <property type="component" value="Unassembled WGS sequence"/>
</dbReference>
<comment type="function">
    <text evidence="9">Component of the spliceosomal U1 snRNP, which is essential for recognition of the pre-mRNA 5' splice-site and the subsequent assembly of the spliceosome. U1-C is directly involved in initial 5' splice-site recognition for both constitutive and regulated alternative splicing. The interaction with the 5' splice-site seems to precede base-pairing between the pre-mRNA and the U1 snRNA. Stimulates commitment or early (E) complex formation by stabilizing the base pairing of the 5' end of the U1 snRNA and the 5' splice-site region.</text>
</comment>
<dbReference type="Gene3D" id="3.30.160.60">
    <property type="entry name" value="Classic Zinc Finger"/>
    <property type="match status" value="1"/>
</dbReference>
<dbReference type="InterPro" id="IPR000690">
    <property type="entry name" value="Matrin/U1-C_Znf_C2H2"/>
</dbReference>
<keyword evidence="5 9" id="KW-0694">RNA-binding</keyword>
<dbReference type="InterPro" id="IPR017340">
    <property type="entry name" value="U1_snRNP-C"/>
</dbReference>
<dbReference type="HAMAP" id="MF_03153">
    <property type="entry name" value="U1_C"/>
    <property type="match status" value="1"/>
</dbReference>
<feature type="domain" description="Matrin-type" evidence="10">
    <location>
        <begin position="17"/>
        <end position="49"/>
    </location>
</feature>
<comment type="similarity">
    <text evidence="9">Belongs to the U1 small nuclear ribonucleoprotein C family.</text>
</comment>
<dbReference type="FunFam" id="3.30.160.60:FF:000059">
    <property type="entry name" value="U1 small nuclear ribonucleoprotein C"/>
    <property type="match status" value="1"/>
</dbReference>
<dbReference type="GO" id="GO:0030619">
    <property type="term" value="F:U1 snRNA binding"/>
    <property type="evidence" value="ECO:0007669"/>
    <property type="project" value="UniProtKB-UniRule"/>
</dbReference>
<dbReference type="InterPro" id="IPR013085">
    <property type="entry name" value="U1-CZ_Znf_C2H2"/>
</dbReference>
<evidence type="ECO:0000256" key="2">
    <source>
        <dbReference type="ARBA" id="ARBA00022723"/>
    </source>
</evidence>
<evidence type="ECO:0000256" key="5">
    <source>
        <dbReference type="ARBA" id="ARBA00022884"/>
    </source>
</evidence>
<dbReference type="InterPro" id="IPR003604">
    <property type="entry name" value="Matrin/U1-like-C_Znf_C2H2"/>
</dbReference>
<comment type="subcellular location">
    <subcellularLocation>
        <location evidence="1 9">Nucleus</location>
    </subcellularLocation>
</comment>
<evidence type="ECO:0000256" key="8">
    <source>
        <dbReference type="ARBA" id="ARBA00046357"/>
    </source>
</evidence>
<evidence type="ECO:0000313" key="11">
    <source>
        <dbReference type="EMBL" id="KAL3100407.1"/>
    </source>
</evidence>
<evidence type="ECO:0000256" key="6">
    <source>
        <dbReference type="ARBA" id="ARBA00023242"/>
    </source>
</evidence>
<keyword evidence="2 9" id="KW-0479">Metal-binding</keyword>
<evidence type="ECO:0000256" key="3">
    <source>
        <dbReference type="ARBA" id="ARBA00022771"/>
    </source>
</evidence>
<dbReference type="EMBL" id="JBICCN010000031">
    <property type="protein sequence ID" value="KAL3100407.1"/>
    <property type="molecule type" value="Genomic_DNA"/>
</dbReference>
<organism evidence="11 12">
    <name type="scientific">Heterodera schachtii</name>
    <name type="common">Sugarbeet cyst nematode worm</name>
    <name type="synonym">Tylenchus schachtii</name>
    <dbReference type="NCBI Taxonomy" id="97005"/>
    <lineage>
        <taxon>Eukaryota</taxon>
        <taxon>Metazoa</taxon>
        <taxon>Ecdysozoa</taxon>
        <taxon>Nematoda</taxon>
        <taxon>Chromadorea</taxon>
        <taxon>Rhabditida</taxon>
        <taxon>Tylenchina</taxon>
        <taxon>Tylenchomorpha</taxon>
        <taxon>Tylenchoidea</taxon>
        <taxon>Heteroderidae</taxon>
        <taxon>Heteroderinae</taxon>
        <taxon>Heterodera</taxon>
    </lineage>
</organism>
<gene>
    <name evidence="11" type="ORF">niasHS_001710</name>
</gene>
<evidence type="ECO:0000313" key="12">
    <source>
        <dbReference type="Proteomes" id="UP001620645"/>
    </source>
</evidence>
<dbReference type="PANTHER" id="PTHR31148:SF1">
    <property type="entry name" value="U1 SMALL NUCLEAR RIBONUCLEOPROTEIN C"/>
    <property type="match status" value="1"/>
</dbReference>
<dbReference type="Pfam" id="PF06220">
    <property type="entry name" value="zf-U1"/>
    <property type="match status" value="1"/>
</dbReference>
<name>A0ABD2KC53_HETSC</name>
<comment type="caution">
    <text evidence="11">The sequence shown here is derived from an EMBL/GenBank/DDBJ whole genome shotgun (WGS) entry which is preliminary data.</text>
</comment>
<evidence type="ECO:0000256" key="7">
    <source>
        <dbReference type="ARBA" id="ARBA00023274"/>
    </source>
</evidence>
<dbReference type="AlphaFoldDB" id="A0ABD2KC53"/>
<sequence length="184" mass="19653">MHKCRCYVKEKIIMPKYYCDYCDAFLTHDSPSVRKTHNGGRKHKENVRMYYQAWMEEQAQKLIDATTRAFTSQRMLAPGAPGFVPPPTGVPVMIPPRAPYVNPMSIVRPPVLPSAAGFFTPPVLPPGMPSMTAAALSAIPTPAVTAAAMAAVAAAQSSGIAVNANGGLASSGALRTSIKQQPQE</sequence>
<dbReference type="GO" id="GO:0008270">
    <property type="term" value="F:zinc ion binding"/>
    <property type="evidence" value="ECO:0007669"/>
    <property type="project" value="UniProtKB-UniRule"/>
</dbReference>
<comment type="subunit">
    <text evidence="9">U1 snRNP is composed of the 7 core Sm proteins B/B', D1, D2, D3, E, F and G that assemble in a heptameric protein ring on the Sm site of the small nuclear RNA to form the core snRNP, and at least 3 U1 snRNP-specific proteins U1-70K, U1-A and U1-C. U1-C interacts with U1 snRNA and the 5' splice-site region of the pre-mRNA.</text>
</comment>